<evidence type="ECO:0000313" key="3">
    <source>
        <dbReference type="Proteomes" id="UP000721236"/>
    </source>
</evidence>
<dbReference type="InterPro" id="IPR029068">
    <property type="entry name" value="Glyas_Bleomycin-R_OHBP_Dase"/>
</dbReference>
<dbReference type="InterPro" id="IPR004360">
    <property type="entry name" value="Glyas_Fos-R_dOase_dom"/>
</dbReference>
<accession>A0ABN7Z586</accession>
<reference evidence="2 3" key="1">
    <citation type="submission" date="2021-08" db="EMBL/GenBank/DDBJ databases">
        <authorList>
            <person name="Peeters C."/>
        </authorList>
    </citation>
    <scope>NUCLEOTIDE SEQUENCE [LARGE SCALE GENOMIC DNA]</scope>
    <source>
        <strain evidence="2 3">LMG 21510</strain>
    </source>
</reference>
<dbReference type="PROSITE" id="PS51819">
    <property type="entry name" value="VOC"/>
    <property type="match status" value="1"/>
</dbReference>
<dbReference type="PANTHER" id="PTHR35006:SF2">
    <property type="entry name" value="GLYOXALASE FAMILY PROTEIN (AFU_ORTHOLOGUE AFUA_5G14830)"/>
    <property type="match status" value="1"/>
</dbReference>
<name>A0ABN7Z586_9BURK</name>
<evidence type="ECO:0000313" key="2">
    <source>
        <dbReference type="EMBL" id="CAG9179901.1"/>
    </source>
</evidence>
<gene>
    <name evidence="2" type="ORF">LMG21510_03929</name>
</gene>
<feature type="domain" description="VOC" evidence="1">
    <location>
        <begin position="1"/>
        <end position="125"/>
    </location>
</feature>
<dbReference type="SUPFAM" id="SSF54593">
    <property type="entry name" value="Glyoxalase/Bleomycin resistance protein/Dihydroxybiphenyl dioxygenase"/>
    <property type="match status" value="1"/>
</dbReference>
<dbReference type="Pfam" id="PF00903">
    <property type="entry name" value="Glyoxalase"/>
    <property type="match status" value="1"/>
</dbReference>
<dbReference type="InterPro" id="IPR037523">
    <property type="entry name" value="VOC_core"/>
</dbReference>
<dbReference type="RefSeq" id="WP_224043543.1">
    <property type="nucleotide sequence ID" value="NZ_CAJZAH010000004.1"/>
</dbReference>
<sequence length="133" mass="14402">MIDHTGITVSDFGKSRAFYEAALKPLGYAIRKERDKSAGFGTEADAREGDPSGDFWLFEGPPSTPRIHLAFRAASAREVDAFHRAALAAGGKDNGAPGLRPVYHANYYGAFVLDPDGYNIEAVFHGGDQRDAR</sequence>
<dbReference type="CDD" id="cd07262">
    <property type="entry name" value="VOC_like"/>
    <property type="match status" value="1"/>
</dbReference>
<keyword evidence="3" id="KW-1185">Reference proteome</keyword>
<evidence type="ECO:0000259" key="1">
    <source>
        <dbReference type="PROSITE" id="PS51819"/>
    </source>
</evidence>
<comment type="caution">
    <text evidence="2">The sequence shown here is derived from an EMBL/GenBank/DDBJ whole genome shotgun (WGS) entry which is preliminary data.</text>
</comment>
<dbReference type="Proteomes" id="UP000721236">
    <property type="component" value="Unassembled WGS sequence"/>
</dbReference>
<protein>
    <recommendedName>
        <fullName evidence="1">VOC domain-containing protein</fullName>
    </recommendedName>
</protein>
<organism evidence="2 3">
    <name type="scientific">Cupriavidus respiraculi</name>
    <dbReference type="NCBI Taxonomy" id="195930"/>
    <lineage>
        <taxon>Bacteria</taxon>
        <taxon>Pseudomonadati</taxon>
        <taxon>Pseudomonadota</taxon>
        <taxon>Betaproteobacteria</taxon>
        <taxon>Burkholderiales</taxon>
        <taxon>Burkholderiaceae</taxon>
        <taxon>Cupriavidus</taxon>
    </lineage>
</organism>
<dbReference type="PANTHER" id="PTHR35006">
    <property type="entry name" value="GLYOXALASE FAMILY PROTEIN (AFU_ORTHOLOGUE AFUA_5G14830)"/>
    <property type="match status" value="1"/>
</dbReference>
<proteinExistence type="predicted"/>
<dbReference type="Gene3D" id="3.10.180.10">
    <property type="entry name" value="2,3-Dihydroxybiphenyl 1,2-Dioxygenase, domain 1"/>
    <property type="match status" value="1"/>
</dbReference>
<dbReference type="EMBL" id="CAJZAH010000004">
    <property type="protein sequence ID" value="CAG9179901.1"/>
    <property type="molecule type" value="Genomic_DNA"/>
</dbReference>